<dbReference type="InterPro" id="IPR046947">
    <property type="entry name" value="LytR-like"/>
</dbReference>
<name>A0AAD0KJW0_9BACL</name>
<dbReference type="SMART" id="SM00448">
    <property type="entry name" value="REC"/>
    <property type="match status" value="1"/>
</dbReference>
<protein>
    <recommendedName>
        <fullName evidence="6">DNA-binding response regulator</fullName>
    </recommendedName>
</protein>
<feature type="domain" description="HTH LytTR-type" evidence="3">
    <location>
        <begin position="156"/>
        <end position="247"/>
    </location>
</feature>
<evidence type="ECO:0000313" key="5">
    <source>
        <dbReference type="Proteomes" id="UP000249163"/>
    </source>
</evidence>
<dbReference type="PROSITE" id="PS50930">
    <property type="entry name" value="HTH_LYTTR"/>
    <property type="match status" value="1"/>
</dbReference>
<dbReference type="AlphaFoldDB" id="A0AAD0KJW0"/>
<dbReference type="InterPro" id="IPR001789">
    <property type="entry name" value="Sig_transdc_resp-reg_receiver"/>
</dbReference>
<feature type="domain" description="Response regulatory" evidence="2">
    <location>
        <begin position="27"/>
        <end position="146"/>
    </location>
</feature>
<dbReference type="GO" id="GO:0003677">
    <property type="term" value="F:DNA binding"/>
    <property type="evidence" value="ECO:0007669"/>
    <property type="project" value="InterPro"/>
</dbReference>
<dbReference type="Gene3D" id="3.40.50.2300">
    <property type="match status" value="1"/>
</dbReference>
<feature type="modified residue" description="4-aspartylphosphate" evidence="1">
    <location>
        <position position="83"/>
    </location>
</feature>
<evidence type="ECO:0000259" key="3">
    <source>
        <dbReference type="PROSITE" id="PS50930"/>
    </source>
</evidence>
<dbReference type="GO" id="GO:0000156">
    <property type="term" value="F:phosphorelay response regulator activity"/>
    <property type="evidence" value="ECO:0007669"/>
    <property type="project" value="InterPro"/>
</dbReference>
<dbReference type="SUPFAM" id="SSF52172">
    <property type="entry name" value="CheY-like"/>
    <property type="match status" value="1"/>
</dbReference>
<keyword evidence="1" id="KW-0597">Phosphoprotein</keyword>
<evidence type="ECO:0000313" key="4">
    <source>
        <dbReference type="EMBL" id="AWV34524.1"/>
    </source>
</evidence>
<dbReference type="PANTHER" id="PTHR37299:SF1">
    <property type="entry name" value="STAGE 0 SPORULATION PROTEIN A HOMOLOG"/>
    <property type="match status" value="1"/>
</dbReference>
<dbReference type="Pfam" id="PF04397">
    <property type="entry name" value="LytTR"/>
    <property type="match status" value="1"/>
</dbReference>
<proteinExistence type="predicted"/>
<dbReference type="InterPro" id="IPR011006">
    <property type="entry name" value="CheY-like_superfamily"/>
</dbReference>
<dbReference type="Proteomes" id="UP000249163">
    <property type="component" value="Chromosome"/>
</dbReference>
<dbReference type="InterPro" id="IPR007492">
    <property type="entry name" value="LytTR_DNA-bd_dom"/>
</dbReference>
<accession>A0AAD0KJW0</accession>
<dbReference type="PANTHER" id="PTHR37299">
    <property type="entry name" value="TRANSCRIPTIONAL REGULATOR-RELATED"/>
    <property type="match status" value="1"/>
</dbReference>
<gene>
    <name evidence="4" type="ORF">CD191_18925</name>
</gene>
<dbReference type="SMART" id="SM00850">
    <property type="entry name" value="LytTR"/>
    <property type="match status" value="1"/>
</dbReference>
<evidence type="ECO:0008006" key="6">
    <source>
        <dbReference type="Google" id="ProtNLM"/>
    </source>
</evidence>
<dbReference type="Gene3D" id="2.40.50.1020">
    <property type="entry name" value="LytTr DNA-binding domain"/>
    <property type="match status" value="1"/>
</dbReference>
<dbReference type="EMBL" id="CP021965">
    <property type="protein sequence ID" value="AWV34524.1"/>
    <property type="molecule type" value="Genomic_DNA"/>
</dbReference>
<dbReference type="PROSITE" id="PS50110">
    <property type="entry name" value="RESPONSE_REGULATORY"/>
    <property type="match status" value="1"/>
</dbReference>
<evidence type="ECO:0000256" key="1">
    <source>
        <dbReference type="PROSITE-ProRule" id="PRU00169"/>
    </source>
</evidence>
<evidence type="ECO:0000259" key="2">
    <source>
        <dbReference type="PROSITE" id="PS50110"/>
    </source>
</evidence>
<organism evidence="4 5">
    <name type="scientific">Paenibacillus odorifer</name>
    <dbReference type="NCBI Taxonomy" id="189426"/>
    <lineage>
        <taxon>Bacteria</taxon>
        <taxon>Bacillati</taxon>
        <taxon>Bacillota</taxon>
        <taxon>Bacilli</taxon>
        <taxon>Bacillales</taxon>
        <taxon>Paenibacillaceae</taxon>
        <taxon>Paenibacillus</taxon>
    </lineage>
</organism>
<reference evidence="4 5" key="1">
    <citation type="submission" date="2017-06" db="EMBL/GenBank/DDBJ databases">
        <title>Complete genome sequence of Paenibacillus odorifer CBA7130.</title>
        <authorList>
            <person name="Nam Y.-D."/>
            <person name="Kang J."/>
            <person name="Chung W.-H."/>
        </authorList>
    </citation>
    <scope>NUCLEOTIDE SEQUENCE [LARGE SCALE GENOMIC DNA]</scope>
    <source>
        <strain evidence="4 5">CBA7130</strain>
    </source>
</reference>
<sequence length="264" mass="30720">MAFLHIFPNYNMIELRSLGGIHNMNLNIAICDDQRQDASRLEELLKKQMTSLQGMTASIEIYESGQTLLQTMTSTAYDIVYLDMEMPEYNGIEVAEKIRLKDARVLIIYVTSHTSYMRRSFAVHPFRYLLKPIDEHELQTATVKAIQQCLQRNNVLTFSIHHMSYNLRVDDIMYITVERGKKLVLYTEQETYSYYGKLGELEGQLGSHDFCRVHTGFLVNWLHVRSLSKELIQLKNGVELPVSRSKSSDSLRSYHAFIEKRLLR</sequence>
<dbReference type="Pfam" id="PF00072">
    <property type="entry name" value="Response_reg"/>
    <property type="match status" value="1"/>
</dbReference>